<organism evidence="1 2">
    <name type="scientific">[Ruminococcus] lactaris ATCC 29176</name>
    <dbReference type="NCBI Taxonomy" id="471875"/>
    <lineage>
        <taxon>Bacteria</taxon>
        <taxon>Bacillati</taxon>
        <taxon>Bacillota</taxon>
        <taxon>Clostridia</taxon>
        <taxon>Lachnospirales</taxon>
        <taxon>Lachnospiraceae</taxon>
        <taxon>Mediterraneibacter</taxon>
    </lineage>
</organism>
<name>B5CLH7_9FIRM</name>
<dbReference type="EMBL" id="ABOU02000014">
    <property type="protein sequence ID" value="EDY33829.1"/>
    <property type="molecule type" value="Genomic_DNA"/>
</dbReference>
<dbReference type="HOGENOM" id="CLU_3257413_0_0_9"/>
<dbReference type="AlphaFoldDB" id="B5CLH7"/>
<dbReference type="Proteomes" id="UP000003254">
    <property type="component" value="Unassembled WGS sequence"/>
</dbReference>
<accession>B5CLH7</accession>
<keyword evidence="2" id="KW-1185">Reference proteome</keyword>
<gene>
    <name evidence="1" type="ORF">RUMLAC_00298</name>
</gene>
<reference evidence="1 2" key="2">
    <citation type="submission" date="2008-08" db="EMBL/GenBank/DDBJ databases">
        <authorList>
            <person name="Fulton L."/>
            <person name="Clifton S."/>
            <person name="Fulton B."/>
            <person name="Xu J."/>
            <person name="Minx P."/>
            <person name="Pepin K.H."/>
            <person name="Johnson M."/>
            <person name="Bhonagiri V."/>
            <person name="Nash W.E."/>
            <person name="Mardis E.R."/>
            <person name="Wilson R.K."/>
        </authorList>
    </citation>
    <scope>NUCLEOTIDE SEQUENCE [LARGE SCALE GENOMIC DNA]</scope>
    <source>
        <strain evidence="1 2">ATCC 29176</strain>
    </source>
</reference>
<comment type="caution">
    <text evidence="1">The sequence shown here is derived from an EMBL/GenBank/DDBJ whole genome shotgun (WGS) entry which is preliminary data.</text>
</comment>
<evidence type="ECO:0000313" key="2">
    <source>
        <dbReference type="Proteomes" id="UP000003254"/>
    </source>
</evidence>
<sequence length="42" mass="5089">MIFCKNGRVDLYGAIRYNILEDRIYKYQKKRGNYYGKSSSYI</sequence>
<evidence type="ECO:0000313" key="1">
    <source>
        <dbReference type="EMBL" id="EDY33829.1"/>
    </source>
</evidence>
<reference evidence="1 2" key="1">
    <citation type="submission" date="2008-08" db="EMBL/GenBank/DDBJ databases">
        <title>Draft genome sequence of Ruminococcus lactaris ATCC 29176.</title>
        <authorList>
            <person name="Sudarsanam P."/>
            <person name="Ley R."/>
            <person name="Guruge J."/>
            <person name="Turnbaugh P.J."/>
            <person name="Mahowald M."/>
            <person name="Liep D."/>
            <person name="Gordon J."/>
        </authorList>
    </citation>
    <scope>NUCLEOTIDE SEQUENCE [LARGE SCALE GENOMIC DNA]</scope>
    <source>
        <strain evidence="1 2">ATCC 29176</strain>
    </source>
</reference>
<proteinExistence type="predicted"/>
<protein>
    <submittedName>
        <fullName evidence="1">Uncharacterized protein</fullName>
    </submittedName>
</protein>